<evidence type="ECO:0000313" key="1">
    <source>
        <dbReference type="EMBL" id="KMV19117.1"/>
    </source>
</evidence>
<evidence type="ECO:0000313" key="5">
    <source>
        <dbReference type="Proteomes" id="UP000093779"/>
    </source>
</evidence>
<dbReference type="EMBL" id="LZHX01000026">
    <property type="protein sequence ID" value="OBF25497.1"/>
    <property type="molecule type" value="Genomic_DNA"/>
</dbReference>
<protein>
    <submittedName>
        <fullName evidence="1">Uncharacterized protein</fullName>
    </submittedName>
</protein>
<reference evidence="2 5" key="3">
    <citation type="submission" date="2016-06" db="EMBL/GenBank/DDBJ databases">
        <authorList>
            <person name="Kjaerup R.B."/>
            <person name="Dalgaard T.S."/>
            <person name="Juul-Madsen H.R."/>
        </authorList>
    </citation>
    <scope>NUCLEOTIDE SEQUENCE [LARGE SCALE GENOMIC DNA]</scope>
    <source>
        <strain evidence="2 5">ACS1953</strain>
    </source>
</reference>
<dbReference type="EMBL" id="LQOP01000029">
    <property type="protein sequence ID" value="ORV21674.1"/>
    <property type="molecule type" value="Genomic_DNA"/>
</dbReference>
<evidence type="ECO:0000313" key="2">
    <source>
        <dbReference type="EMBL" id="OBF25497.1"/>
    </source>
</evidence>
<evidence type="ECO:0000313" key="6">
    <source>
        <dbReference type="Proteomes" id="UP000193811"/>
    </source>
</evidence>
<gene>
    <name evidence="2" type="ORF">A5726_07530</name>
    <name evidence="1" type="ORF">ACT17_06560</name>
    <name evidence="3" type="ORF">AWB98_26840</name>
</gene>
<proteinExistence type="predicted"/>
<name>A0A0J8UDT4_9MYCO</name>
<dbReference type="Proteomes" id="UP000193811">
    <property type="component" value="Unassembled WGS sequence"/>
</dbReference>
<comment type="caution">
    <text evidence="1">The sequence shown here is derived from an EMBL/GenBank/DDBJ whole genome shotgun (WGS) entry which is preliminary data.</text>
</comment>
<keyword evidence="6" id="KW-1185">Reference proteome</keyword>
<dbReference type="RefSeq" id="WP_019343363.1">
    <property type="nucleotide sequence ID" value="NZ_AGSZ01000038.1"/>
</dbReference>
<dbReference type="EMBL" id="LFOD01000004">
    <property type="protein sequence ID" value="KMV19117.1"/>
    <property type="molecule type" value="Genomic_DNA"/>
</dbReference>
<accession>A0A0J8UDT4</accession>
<sequence>MTAQNGSIGPPEGAVHVDAWEGPADDRFRFFRGTRRGERAAVEIVGFQFADGRVERVAHLHADHIDLKVTDIESLVADLSAARDEIQSLEKD</sequence>
<evidence type="ECO:0000313" key="4">
    <source>
        <dbReference type="Proteomes" id="UP000037594"/>
    </source>
</evidence>
<dbReference type="AlphaFoldDB" id="A0A0J8UDT4"/>
<reference evidence="1 4" key="1">
    <citation type="submission" date="2015-06" db="EMBL/GenBank/DDBJ databases">
        <title>Genome sequence of Mycobacterium conceptionense strain MLE.</title>
        <authorList>
            <person name="Greninger A.L."/>
            <person name="Cunningham G."/>
            <person name="Chiu C.Y."/>
            <person name="Miller S."/>
        </authorList>
    </citation>
    <scope>NUCLEOTIDE SEQUENCE [LARGE SCALE GENOMIC DNA]</scope>
    <source>
        <strain evidence="1 4">MLE</strain>
    </source>
</reference>
<organism evidence="1 4">
    <name type="scientific">Mycolicibacterium conceptionense</name>
    <dbReference type="NCBI Taxonomy" id="451644"/>
    <lineage>
        <taxon>Bacteria</taxon>
        <taxon>Bacillati</taxon>
        <taxon>Actinomycetota</taxon>
        <taxon>Actinomycetes</taxon>
        <taxon>Mycobacteriales</taxon>
        <taxon>Mycobacteriaceae</taxon>
        <taxon>Mycolicibacterium</taxon>
    </lineage>
</organism>
<evidence type="ECO:0000313" key="3">
    <source>
        <dbReference type="EMBL" id="ORV21674.1"/>
    </source>
</evidence>
<dbReference type="Proteomes" id="UP000093779">
    <property type="component" value="Unassembled WGS sequence"/>
</dbReference>
<dbReference type="Proteomes" id="UP000037594">
    <property type="component" value="Unassembled WGS sequence"/>
</dbReference>
<reference evidence="3 6" key="2">
    <citation type="submission" date="2016-01" db="EMBL/GenBank/DDBJ databases">
        <title>The new phylogeny of the genus Mycobacterium.</title>
        <authorList>
            <person name="Tarcisio F."/>
            <person name="Conor M."/>
            <person name="Antonella G."/>
            <person name="Elisabetta G."/>
            <person name="Giulia F.S."/>
            <person name="Sara T."/>
            <person name="Anna F."/>
            <person name="Clotilde B."/>
            <person name="Roberto B."/>
            <person name="Veronica D.S."/>
            <person name="Fabio R."/>
            <person name="Monica P."/>
            <person name="Olivier J."/>
            <person name="Enrico T."/>
            <person name="Nicola S."/>
        </authorList>
    </citation>
    <scope>NUCLEOTIDE SEQUENCE [LARGE SCALE GENOMIC DNA]</scope>
    <source>
        <strain evidence="3 6">CCUG 50187</strain>
    </source>
</reference>